<evidence type="ECO:0000259" key="1">
    <source>
        <dbReference type="Pfam" id="PF02698"/>
    </source>
</evidence>
<gene>
    <name evidence="2" type="ORF">SAMN05192557_1625</name>
</gene>
<organism evidence="2 3">
    <name type="scientific">Aliicoccus persicus</name>
    <dbReference type="NCBI Taxonomy" id="930138"/>
    <lineage>
        <taxon>Bacteria</taxon>
        <taxon>Bacillati</taxon>
        <taxon>Bacillota</taxon>
        <taxon>Bacilli</taxon>
        <taxon>Bacillales</taxon>
        <taxon>Staphylococcaceae</taxon>
        <taxon>Aliicoccus</taxon>
    </lineage>
</organism>
<feature type="domain" description="DUF218" evidence="1">
    <location>
        <begin position="20"/>
        <end position="150"/>
    </location>
</feature>
<dbReference type="InterPro" id="IPR014729">
    <property type="entry name" value="Rossmann-like_a/b/a_fold"/>
</dbReference>
<dbReference type="Proteomes" id="UP000243605">
    <property type="component" value="Unassembled WGS sequence"/>
</dbReference>
<dbReference type="EMBL" id="FOIT01000005">
    <property type="protein sequence ID" value="SEW10732.1"/>
    <property type="molecule type" value="Genomic_DNA"/>
</dbReference>
<dbReference type="OrthoDB" id="9782395at2"/>
<dbReference type="PANTHER" id="PTHR30336:SF20">
    <property type="entry name" value="DUF218 DOMAIN-CONTAINING PROTEIN"/>
    <property type="match status" value="1"/>
</dbReference>
<dbReference type="CDD" id="cd06259">
    <property type="entry name" value="YdcF-like"/>
    <property type="match status" value="1"/>
</dbReference>
<dbReference type="Pfam" id="PF02698">
    <property type="entry name" value="DUF218"/>
    <property type="match status" value="1"/>
</dbReference>
<dbReference type="GO" id="GO:0005886">
    <property type="term" value="C:plasma membrane"/>
    <property type="evidence" value="ECO:0007669"/>
    <property type="project" value="TreeGrafter"/>
</dbReference>
<accession>A0A662Z6J4</accession>
<keyword evidence="3" id="KW-1185">Reference proteome</keyword>
<dbReference type="InterPro" id="IPR051599">
    <property type="entry name" value="Cell_Envelope_Assoc"/>
</dbReference>
<sequence>MSVLYDSLNLTYEDSPREADVIVMLGGGNEDRITKAAELYHDGYADYVMITPLSDNPLHYQSVEDAVRHGISERQLIHEYDATSTYTNATRTADKMREHGFTSALIVTSDYHMKRSKLIFDRVNDGSFEFTYIPALSTEGERWIERDYALRIWASEFVKMWGYRFGLYKFVDIDVELYQP</sequence>
<dbReference type="Gene3D" id="3.40.50.620">
    <property type="entry name" value="HUPs"/>
    <property type="match status" value="1"/>
</dbReference>
<dbReference type="PANTHER" id="PTHR30336">
    <property type="entry name" value="INNER MEMBRANE PROTEIN, PROBABLE PERMEASE"/>
    <property type="match status" value="1"/>
</dbReference>
<name>A0A662Z6J4_9STAP</name>
<evidence type="ECO:0000313" key="3">
    <source>
        <dbReference type="Proteomes" id="UP000243605"/>
    </source>
</evidence>
<proteinExistence type="predicted"/>
<dbReference type="RefSeq" id="WP_091475602.1">
    <property type="nucleotide sequence ID" value="NZ_FOIT01000005.1"/>
</dbReference>
<dbReference type="InterPro" id="IPR003848">
    <property type="entry name" value="DUF218"/>
</dbReference>
<dbReference type="AlphaFoldDB" id="A0A662Z6J4"/>
<protein>
    <submittedName>
        <fullName evidence="2">DUF218 domain-containing protein</fullName>
    </submittedName>
</protein>
<evidence type="ECO:0000313" key="2">
    <source>
        <dbReference type="EMBL" id="SEW10732.1"/>
    </source>
</evidence>
<reference evidence="2 3" key="1">
    <citation type="submission" date="2016-10" db="EMBL/GenBank/DDBJ databases">
        <authorList>
            <person name="Varghese N."/>
            <person name="Submissions S."/>
        </authorList>
    </citation>
    <scope>NUCLEOTIDE SEQUENCE [LARGE SCALE GENOMIC DNA]</scope>
    <source>
        <strain evidence="2 3">IBRC-M10081</strain>
    </source>
</reference>